<evidence type="ECO:0000313" key="2">
    <source>
        <dbReference type="Proteomes" id="UP001652397"/>
    </source>
</evidence>
<gene>
    <name evidence="1" type="ORF">OCV66_15580</name>
</gene>
<name>A0ABT2U8H5_9FIRM</name>
<keyword evidence="2" id="KW-1185">Reference proteome</keyword>
<reference evidence="1 2" key="1">
    <citation type="journal article" date="2021" name="ISME Commun">
        <title>Automated analysis of genomic sequences facilitates high-throughput and comprehensive description of bacteria.</title>
        <authorList>
            <person name="Hitch T.C.A."/>
        </authorList>
    </citation>
    <scope>NUCLEOTIDE SEQUENCE [LARGE SCALE GENOMIC DNA]</scope>
    <source>
        <strain evidence="1 2">Sanger_34</strain>
    </source>
</reference>
<dbReference type="EMBL" id="JAOQJE010000049">
    <property type="protein sequence ID" value="MCU6790491.1"/>
    <property type="molecule type" value="Genomic_DNA"/>
</dbReference>
<dbReference type="Proteomes" id="UP001652397">
    <property type="component" value="Unassembled WGS sequence"/>
</dbReference>
<accession>A0ABT2U8H5</accession>
<proteinExistence type="predicted"/>
<comment type="caution">
    <text evidence="1">The sequence shown here is derived from an EMBL/GenBank/DDBJ whole genome shotgun (WGS) entry which is preliminary data.</text>
</comment>
<sequence>MTGKWVRELEEAISNARAAIVRTSADMDALYAGYARGGRTVFAVMSKENALDGYMRRPAARWDARRQGFTCPDCGSVIQMEFMDCGKRTLTDATPEYFRTETRANRKCEGCGAVLWTATTAEEQSEWVRISHLGYVHSRFAYLARDACKTAAAKKQLAALLRE</sequence>
<evidence type="ECO:0000313" key="1">
    <source>
        <dbReference type="EMBL" id="MCU6790491.1"/>
    </source>
</evidence>
<protein>
    <submittedName>
        <fullName evidence="1">Uncharacterized protein</fullName>
    </submittedName>
</protein>
<organism evidence="1 2">
    <name type="scientific">Agathobaculum ammoniilyticum</name>
    <dbReference type="NCBI Taxonomy" id="2981778"/>
    <lineage>
        <taxon>Bacteria</taxon>
        <taxon>Bacillati</taxon>
        <taxon>Bacillota</taxon>
        <taxon>Clostridia</taxon>
        <taxon>Eubacteriales</taxon>
        <taxon>Butyricicoccaceae</taxon>
        <taxon>Agathobaculum</taxon>
    </lineage>
</organism>
<feature type="non-terminal residue" evidence="1">
    <location>
        <position position="163"/>
    </location>
</feature>